<dbReference type="Gene3D" id="3.30.930.10">
    <property type="entry name" value="Bira Bifunctional Protein, Domain 2"/>
    <property type="match status" value="1"/>
</dbReference>
<dbReference type="Pfam" id="PF21948">
    <property type="entry name" value="LplA-B_cat"/>
    <property type="match status" value="1"/>
</dbReference>
<name>A0A7X0HE44_9ACTN</name>
<evidence type="ECO:0000259" key="1">
    <source>
        <dbReference type="PROSITE" id="PS51733"/>
    </source>
</evidence>
<comment type="caution">
    <text evidence="2">The sequence shown here is derived from an EMBL/GenBank/DDBJ whole genome shotgun (WGS) entry which is preliminary data.</text>
</comment>
<evidence type="ECO:0000313" key="2">
    <source>
        <dbReference type="EMBL" id="MBB6434617.1"/>
    </source>
</evidence>
<sequence>MHGEYKVPGGKLVVVDLDTADGDGAVGGVLRNVRVAGDFFLEPDEAIVAINRALEGAPADTDAAGLAARIETALPEGTVMFGLTAEGIAVAVRRALAHATDWTDYDWQLVHEGPQPPALHMALDEVLTAEVAAGRRPPTLRVWEWGAPAVVIGSFQSLRNEVDPAGAQRHGIQVVRRISGGGAMFIEPGNTITYSLSVPTALVQGLSFADSYAYLDDWVLGALADMGVNAWYQPLNDIATDAGKIAGAAQKRMVSDAGGAVLHHVTMAYDIDADKMTDVLRIGKEKLSDKGTKSAKKRVDPLRRQTGLAREAVIERMIGSFRGRYGLEKGSVTEAEMARAEELVQEKFGTGEWTGRVP</sequence>
<protein>
    <submittedName>
        <fullName evidence="2">Lipoate-protein ligase A</fullName>
        <ecNumber evidence="2">6.3.1.20</ecNumber>
    </submittedName>
</protein>
<keyword evidence="3" id="KW-1185">Reference proteome</keyword>
<proteinExistence type="predicted"/>
<dbReference type="Proteomes" id="UP000540423">
    <property type="component" value="Unassembled WGS sequence"/>
</dbReference>
<dbReference type="SUPFAM" id="SSF55681">
    <property type="entry name" value="Class II aaRS and biotin synthetases"/>
    <property type="match status" value="1"/>
</dbReference>
<keyword evidence="2" id="KW-0436">Ligase</keyword>
<dbReference type="InterPro" id="IPR050664">
    <property type="entry name" value="Octanoyltrans_LipM/LipL"/>
</dbReference>
<dbReference type="InterPro" id="IPR045864">
    <property type="entry name" value="aa-tRNA-synth_II/BPL/LPL"/>
</dbReference>
<organism evidence="2 3">
    <name type="scientific">Streptomyces candidus</name>
    <dbReference type="NCBI Taxonomy" id="67283"/>
    <lineage>
        <taxon>Bacteria</taxon>
        <taxon>Bacillati</taxon>
        <taxon>Actinomycetota</taxon>
        <taxon>Actinomycetes</taxon>
        <taxon>Kitasatosporales</taxon>
        <taxon>Streptomycetaceae</taxon>
        <taxon>Streptomyces</taxon>
    </lineage>
</organism>
<dbReference type="AlphaFoldDB" id="A0A7X0HE44"/>
<accession>A0A7X0HE44</accession>
<dbReference type="RefSeq" id="WP_185027365.1">
    <property type="nucleotide sequence ID" value="NZ_BNBN01000002.1"/>
</dbReference>
<gene>
    <name evidence="2" type="ORF">HNQ79_001065</name>
</gene>
<dbReference type="PROSITE" id="PS51733">
    <property type="entry name" value="BPL_LPL_CATALYTIC"/>
    <property type="match status" value="1"/>
</dbReference>
<dbReference type="PANTHER" id="PTHR43679">
    <property type="entry name" value="OCTANOYLTRANSFERASE LIPM-RELATED"/>
    <property type="match status" value="1"/>
</dbReference>
<dbReference type="GO" id="GO:0016979">
    <property type="term" value="F:lipoate-protein ligase activity"/>
    <property type="evidence" value="ECO:0007669"/>
    <property type="project" value="UniProtKB-EC"/>
</dbReference>
<dbReference type="PANTHER" id="PTHR43679:SF2">
    <property type="entry name" value="OCTANOYL-[GCVH]:PROTEIN N-OCTANOYLTRANSFERASE"/>
    <property type="match status" value="1"/>
</dbReference>
<reference evidence="2 3" key="1">
    <citation type="submission" date="2020-08" db="EMBL/GenBank/DDBJ databases">
        <title>Genomic Encyclopedia of Type Strains, Phase IV (KMG-IV): sequencing the most valuable type-strain genomes for metagenomic binning, comparative biology and taxonomic classification.</title>
        <authorList>
            <person name="Goeker M."/>
        </authorList>
    </citation>
    <scope>NUCLEOTIDE SEQUENCE [LARGE SCALE GENOMIC DNA]</scope>
    <source>
        <strain evidence="2 3">DSM 40141</strain>
    </source>
</reference>
<feature type="domain" description="BPL/LPL catalytic" evidence="1">
    <location>
        <begin position="134"/>
        <end position="329"/>
    </location>
</feature>
<dbReference type="InterPro" id="IPR004143">
    <property type="entry name" value="BPL_LPL_catalytic"/>
</dbReference>
<dbReference type="Gene3D" id="3.30.390.50">
    <property type="entry name" value="CO dehydrogenase flavoprotein, C-terminal domain"/>
    <property type="match status" value="1"/>
</dbReference>
<dbReference type="CDD" id="cd16443">
    <property type="entry name" value="LplA"/>
    <property type="match status" value="1"/>
</dbReference>
<evidence type="ECO:0000313" key="3">
    <source>
        <dbReference type="Proteomes" id="UP000540423"/>
    </source>
</evidence>
<dbReference type="EMBL" id="JACHEM010000002">
    <property type="protein sequence ID" value="MBB6434617.1"/>
    <property type="molecule type" value="Genomic_DNA"/>
</dbReference>
<dbReference type="EC" id="6.3.1.20" evidence="2"/>